<dbReference type="AlphaFoldDB" id="A0A9D2F5E1"/>
<dbReference type="InterPro" id="IPR001460">
    <property type="entry name" value="PCN-bd_Tpept"/>
</dbReference>
<evidence type="ECO:0000313" key="21">
    <source>
        <dbReference type="Proteomes" id="UP000824063"/>
    </source>
</evidence>
<evidence type="ECO:0000256" key="6">
    <source>
        <dbReference type="ARBA" id="ARBA00022692"/>
    </source>
</evidence>
<evidence type="ECO:0000256" key="13">
    <source>
        <dbReference type="ARBA" id="ARBA00023316"/>
    </source>
</evidence>
<evidence type="ECO:0000259" key="19">
    <source>
        <dbReference type="Pfam" id="PF00912"/>
    </source>
</evidence>
<feature type="domain" description="Glycosyl transferase family 51" evidence="19">
    <location>
        <begin position="88"/>
        <end position="259"/>
    </location>
</feature>
<evidence type="ECO:0000256" key="15">
    <source>
        <dbReference type="ARBA" id="ARBA00049902"/>
    </source>
</evidence>
<dbReference type="InterPro" id="IPR001264">
    <property type="entry name" value="Glyco_trans_51"/>
</dbReference>
<keyword evidence="12" id="KW-0511">Multifunctional enzyme</keyword>
<dbReference type="Proteomes" id="UP000824063">
    <property type="component" value="Unassembled WGS sequence"/>
</dbReference>
<evidence type="ECO:0000256" key="4">
    <source>
        <dbReference type="ARBA" id="ARBA00022676"/>
    </source>
</evidence>
<proteinExistence type="predicted"/>
<feature type="region of interest" description="Disordered" evidence="16">
    <location>
        <begin position="768"/>
        <end position="815"/>
    </location>
</feature>
<dbReference type="PANTHER" id="PTHR32282:SF32">
    <property type="entry name" value="PENICILLIN-BINDING PROTEIN 2A"/>
    <property type="match status" value="1"/>
</dbReference>
<evidence type="ECO:0000256" key="5">
    <source>
        <dbReference type="ARBA" id="ARBA00022679"/>
    </source>
</evidence>
<keyword evidence="1" id="KW-1003">Cell membrane</keyword>
<dbReference type="Gene3D" id="3.40.710.10">
    <property type="entry name" value="DD-peptidase/beta-lactamase superfamily"/>
    <property type="match status" value="1"/>
</dbReference>
<keyword evidence="2" id="KW-0121">Carboxypeptidase</keyword>
<protein>
    <submittedName>
        <fullName evidence="20">Penicillin-binding protein</fullName>
    </submittedName>
</protein>
<keyword evidence="8" id="KW-0133">Cell shape</keyword>
<keyword evidence="5" id="KW-0808">Transferase</keyword>
<evidence type="ECO:0000256" key="10">
    <source>
        <dbReference type="ARBA" id="ARBA00022989"/>
    </source>
</evidence>
<gene>
    <name evidence="20" type="ORF">IAA20_00385</name>
</gene>
<dbReference type="EMBL" id="DXBN01000008">
    <property type="protein sequence ID" value="HIZ52386.1"/>
    <property type="molecule type" value="Genomic_DNA"/>
</dbReference>
<evidence type="ECO:0000256" key="17">
    <source>
        <dbReference type="SAM" id="Phobius"/>
    </source>
</evidence>
<keyword evidence="13" id="KW-0961">Cell wall biogenesis/degradation</keyword>
<dbReference type="InterPro" id="IPR036950">
    <property type="entry name" value="PBP_transglycosylase"/>
</dbReference>
<comment type="catalytic activity">
    <reaction evidence="14">
        <text>Preferential cleavage: (Ac)2-L-Lys-D-Ala-|-D-Ala. Also transpeptidation of peptidyl-alanyl moieties that are N-acyl substituents of D-alanine.</text>
        <dbReference type="EC" id="3.4.16.4"/>
    </reaction>
</comment>
<comment type="catalytic activity">
    <reaction evidence="15">
        <text>[GlcNAc-(1-&gt;4)-Mur2Ac(oyl-L-Ala-gamma-D-Glu-L-Lys-D-Ala-D-Ala)](n)-di-trans,octa-cis-undecaprenyl diphosphate + beta-D-GlcNAc-(1-&gt;4)-Mur2Ac(oyl-L-Ala-gamma-D-Glu-L-Lys-D-Ala-D-Ala)-di-trans,octa-cis-undecaprenyl diphosphate = [GlcNAc-(1-&gt;4)-Mur2Ac(oyl-L-Ala-gamma-D-Glu-L-Lys-D-Ala-D-Ala)](n+1)-di-trans,octa-cis-undecaprenyl diphosphate + di-trans,octa-cis-undecaprenyl diphosphate + H(+)</text>
        <dbReference type="Rhea" id="RHEA:23708"/>
        <dbReference type="Rhea" id="RHEA-COMP:9602"/>
        <dbReference type="Rhea" id="RHEA-COMP:9603"/>
        <dbReference type="ChEBI" id="CHEBI:15378"/>
        <dbReference type="ChEBI" id="CHEBI:58405"/>
        <dbReference type="ChEBI" id="CHEBI:60033"/>
        <dbReference type="ChEBI" id="CHEBI:78435"/>
        <dbReference type="EC" id="2.4.99.28"/>
    </reaction>
</comment>
<evidence type="ECO:0000256" key="1">
    <source>
        <dbReference type="ARBA" id="ARBA00022475"/>
    </source>
</evidence>
<sequence length="815" mass="90239">MTNLPKPTKKFKSSSPGWFYLNVGLRVVYSVLLVGVSLLLFAGALGAGIGIGYFTYLVEDIKLPNKKEFQQDLGDLTQTSKIVYADNSLVSTIQSDLLRTNVKHEEISPLIMTAIVATEDEYFYEHNGIVPKAVLRALASEVTGFGSSGGSTLTQQLVKQQILTNETTFERKANELILATEIEKHFSKEEIITMYLNVSPFGRNNRGQNIAGVKEATLGIFGLQPDKVNLPQAAFIAGLPQSPIVYSPFTNTGALKEESDLSYGLKRKDFILFSMYRNHDISKKEYEEALAYDLVADFRKQESATKNTQDYLYQAIMAEASKIVAKKLADEDKITAEKFAEEETNLLYMDKALTKLANGGYIIKSTIDKTVYNAMQKAVADYGSYLDNWSGARIEVGNVLMDNKTGKVIGFVGGREYKNNPYNHAFSSHRQAGSAIKPALVYAPAIDQGIIGSETRVSDYPTNWKNGADAGKPIVNAINTGSKTFRTVREALDQSDNIPAYHIYQALWDFMGSPSAVYDQYLSKMNYPNVSTWQYESAPLGVAEVTTLQQTNGFQTIANNGVYHEGYVIESIVDSEGKAYYQHEAQPVKVFSKTAASITTDLLRTALNRGLTTNFTSQLSNLDWNLGNLDWIGKTGTTDFNVDSWLVASTPTITLSSWSGREDSKPSDEGAGQRTATYMAYLANAIYQAKPDIMGAGQSFKIDPSVRQDTVSKFTGVKPGGTMTIDNITFNSPSETVTSYWAKNGPADLSFRFGIGGTDANYADYWRKVVPKPKPKPKPETPKKEENKDDKKEEEKENEKEETKPEDKEDEQETP</sequence>
<dbReference type="GO" id="GO:0009252">
    <property type="term" value="P:peptidoglycan biosynthetic process"/>
    <property type="evidence" value="ECO:0007669"/>
    <property type="project" value="UniProtKB-KW"/>
</dbReference>
<evidence type="ECO:0000313" key="20">
    <source>
        <dbReference type="EMBL" id="HIZ52386.1"/>
    </source>
</evidence>
<dbReference type="InterPro" id="IPR050396">
    <property type="entry name" value="Glycosyltr_51/Transpeptidase"/>
</dbReference>
<dbReference type="GO" id="GO:0071555">
    <property type="term" value="P:cell wall organization"/>
    <property type="evidence" value="ECO:0007669"/>
    <property type="project" value="UniProtKB-KW"/>
</dbReference>
<keyword evidence="3" id="KW-0645">Protease</keyword>
<comment type="caution">
    <text evidence="20">The sequence shown here is derived from an EMBL/GenBank/DDBJ whole genome shotgun (WGS) entry which is preliminary data.</text>
</comment>
<evidence type="ECO:0000256" key="16">
    <source>
        <dbReference type="SAM" id="MobiDB-lite"/>
    </source>
</evidence>
<name>A0A9D2F5E1_9ENTE</name>
<organism evidence="20 21">
    <name type="scientific">Candidatus Enterococcus avicola</name>
    <dbReference type="NCBI Taxonomy" id="2838561"/>
    <lineage>
        <taxon>Bacteria</taxon>
        <taxon>Bacillati</taxon>
        <taxon>Bacillota</taxon>
        <taxon>Bacilli</taxon>
        <taxon>Lactobacillales</taxon>
        <taxon>Enterococcaceae</taxon>
        <taxon>Enterococcus</taxon>
    </lineage>
</organism>
<dbReference type="GO" id="GO:0008955">
    <property type="term" value="F:peptidoglycan glycosyltransferase activity"/>
    <property type="evidence" value="ECO:0007669"/>
    <property type="project" value="UniProtKB-EC"/>
</dbReference>
<dbReference type="SUPFAM" id="SSF56601">
    <property type="entry name" value="beta-lactamase/transpeptidase-like"/>
    <property type="match status" value="1"/>
</dbReference>
<dbReference type="GO" id="GO:0006508">
    <property type="term" value="P:proteolysis"/>
    <property type="evidence" value="ECO:0007669"/>
    <property type="project" value="UniProtKB-KW"/>
</dbReference>
<evidence type="ECO:0000259" key="18">
    <source>
        <dbReference type="Pfam" id="PF00905"/>
    </source>
</evidence>
<evidence type="ECO:0000256" key="2">
    <source>
        <dbReference type="ARBA" id="ARBA00022645"/>
    </source>
</evidence>
<dbReference type="GO" id="GO:0008360">
    <property type="term" value="P:regulation of cell shape"/>
    <property type="evidence" value="ECO:0007669"/>
    <property type="project" value="UniProtKB-KW"/>
</dbReference>
<evidence type="ECO:0000256" key="11">
    <source>
        <dbReference type="ARBA" id="ARBA00023136"/>
    </source>
</evidence>
<dbReference type="PANTHER" id="PTHR32282">
    <property type="entry name" value="BINDING PROTEIN TRANSPEPTIDASE, PUTATIVE-RELATED"/>
    <property type="match status" value="1"/>
</dbReference>
<keyword evidence="9" id="KW-0573">Peptidoglycan synthesis</keyword>
<dbReference type="Pfam" id="PF00905">
    <property type="entry name" value="Transpeptidase"/>
    <property type="match status" value="1"/>
</dbReference>
<dbReference type="GO" id="GO:0008658">
    <property type="term" value="F:penicillin binding"/>
    <property type="evidence" value="ECO:0007669"/>
    <property type="project" value="InterPro"/>
</dbReference>
<dbReference type="Gene3D" id="1.10.3810.10">
    <property type="entry name" value="Biosynthetic peptidoglycan transglycosylase-like"/>
    <property type="match status" value="1"/>
</dbReference>
<accession>A0A9D2F5E1</accession>
<dbReference type="GO" id="GO:0030288">
    <property type="term" value="C:outer membrane-bounded periplasmic space"/>
    <property type="evidence" value="ECO:0007669"/>
    <property type="project" value="TreeGrafter"/>
</dbReference>
<feature type="transmembrane region" description="Helical" evidence="17">
    <location>
        <begin position="27"/>
        <end position="58"/>
    </location>
</feature>
<feature type="compositionally biased region" description="Basic and acidic residues" evidence="16">
    <location>
        <begin position="777"/>
        <end position="807"/>
    </location>
</feature>
<keyword evidence="11 17" id="KW-0472">Membrane</keyword>
<evidence type="ECO:0000256" key="12">
    <source>
        <dbReference type="ARBA" id="ARBA00023268"/>
    </source>
</evidence>
<keyword evidence="10 17" id="KW-1133">Transmembrane helix</keyword>
<keyword evidence="6 17" id="KW-0812">Transmembrane</keyword>
<reference evidence="20" key="1">
    <citation type="journal article" date="2021" name="PeerJ">
        <title>Extensive microbial diversity within the chicken gut microbiome revealed by metagenomics and culture.</title>
        <authorList>
            <person name="Gilroy R."/>
            <person name="Ravi A."/>
            <person name="Getino M."/>
            <person name="Pursley I."/>
            <person name="Horton D.L."/>
            <person name="Alikhan N.F."/>
            <person name="Baker D."/>
            <person name="Gharbi K."/>
            <person name="Hall N."/>
            <person name="Watson M."/>
            <person name="Adriaenssens E.M."/>
            <person name="Foster-Nyarko E."/>
            <person name="Jarju S."/>
            <person name="Secka A."/>
            <person name="Antonio M."/>
            <person name="Oren A."/>
            <person name="Chaudhuri R.R."/>
            <person name="La Ragione R."/>
            <person name="Hildebrand F."/>
            <person name="Pallen M.J."/>
        </authorList>
    </citation>
    <scope>NUCLEOTIDE SEQUENCE</scope>
    <source>
        <strain evidence="20">CHK172-16539</strain>
    </source>
</reference>
<dbReference type="Gene3D" id="3.40.50.12800">
    <property type="match status" value="1"/>
</dbReference>
<evidence type="ECO:0000256" key="9">
    <source>
        <dbReference type="ARBA" id="ARBA00022984"/>
    </source>
</evidence>
<reference evidence="20" key="2">
    <citation type="submission" date="2021-04" db="EMBL/GenBank/DDBJ databases">
        <authorList>
            <person name="Gilroy R."/>
        </authorList>
    </citation>
    <scope>NUCLEOTIDE SEQUENCE</scope>
    <source>
        <strain evidence="20">CHK172-16539</strain>
    </source>
</reference>
<evidence type="ECO:0000256" key="14">
    <source>
        <dbReference type="ARBA" id="ARBA00034000"/>
    </source>
</evidence>
<evidence type="ECO:0000256" key="3">
    <source>
        <dbReference type="ARBA" id="ARBA00022670"/>
    </source>
</evidence>
<evidence type="ECO:0000256" key="7">
    <source>
        <dbReference type="ARBA" id="ARBA00022801"/>
    </source>
</evidence>
<dbReference type="SUPFAM" id="SSF53955">
    <property type="entry name" value="Lysozyme-like"/>
    <property type="match status" value="1"/>
</dbReference>
<dbReference type="Pfam" id="PF00912">
    <property type="entry name" value="Transgly"/>
    <property type="match status" value="1"/>
</dbReference>
<dbReference type="InterPro" id="IPR012338">
    <property type="entry name" value="Beta-lactam/transpept-like"/>
</dbReference>
<feature type="domain" description="Penicillin-binding protein transpeptidase" evidence="18">
    <location>
        <begin position="399"/>
        <end position="642"/>
    </location>
</feature>
<evidence type="ECO:0000256" key="8">
    <source>
        <dbReference type="ARBA" id="ARBA00022960"/>
    </source>
</evidence>
<keyword evidence="7" id="KW-0378">Hydrolase</keyword>
<dbReference type="InterPro" id="IPR023346">
    <property type="entry name" value="Lysozyme-like_dom_sf"/>
</dbReference>
<dbReference type="GO" id="GO:0009002">
    <property type="term" value="F:serine-type D-Ala-D-Ala carboxypeptidase activity"/>
    <property type="evidence" value="ECO:0007669"/>
    <property type="project" value="UniProtKB-EC"/>
</dbReference>
<keyword evidence="4" id="KW-0328">Glycosyltransferase</keyword>